<keyword evidence="1" id="KW-0732">Signal</keyword>
<proteinExistence type="predicted"/>
<reference evidence="2 3" key="1">
    <citation type="submission" date="2021-01" db="EMBL/GenBank/DDBJ databases">
        <title>Whole genome shotgun sequence of Microbispora corallina NBRC 16416.</title>
        <authorList>
            <person name="Komaki H."/>
            <person name="Tamura T."/>
        </authorList>
    </citation>
    <scope>NUCLEOTIDE SEQUENCE [LARGE SCALE GENOMIC DNA]</scope>
    <source>
        <strain evidence="2 3">NBRC 16416</strain>
    </source>
</reference>
<protein>
    <recommendedName>
        <fullName evidence="4">DUF4402 domain-containing protein</fullName>
    </recommendedName>
</protein>
<dbReference type="Proteomes" id="UP000603904">
    <property type="component" value="Unassembled WGS sequence"/>
</dbReference>
<keyword evidence="3" id="KW-1185">Reference proteome</keyword>
<dbReference type="EMBL" id="BOOC01000061">
    <property type="protein sequence ID" value="GIH44492.1"/>
    <property type="molecule type" value="Genomic_DNA"/>
</dbReference>
<organism evidence="2 3">
    <name type="scientific">Microbispora corallina</name>
    <dbReference type="NCBI Taxonomy" id="83302"/>
    <lineage>
        <taxon>Bacteria</taxon>
        <taxon>Bacillati</taxon>
        <taxon>Actinomycetota</taxon>
        <taxon>Actinomycetes</taxon>
        <taxon>Streptosporangiales</taxon>
        <taxon>Streptosporangiaceae</taxon>
        <taxon>Microbispora</taxon>
    </lineage>
</organism>
<evidence type="ECO:0000313" key="3">
    <source>
        <dbReference type="Proteomes" id="UP000603904"/>
    </source>
</evidence>
<dbReference type="RefSeq" id="WP_204061483.1">
    <property type="nucleotide sequence ID" value="NZ_BAAAGP010000053.1"/>
</dbReference>
<comment type="caution">
    <text evidence="2">The sequence shown here is derived from an EMBL/GenBank/DDBJ whole genome shotgun (WGS) entry which is preliminary data.</text>
</comment>
<feature type="chain" id="PRO_5045315615" description="DUF4402 domain-containing protein" evidence="1">
    <location>
        <begin position="29"/>
        <end position="210"/>
    </location>
</feature>
<sequence length="210" mass="20980">MRRRTNPIIPHAAPPAAVAVAAVTAALAAVLATAALVAVPAAVAAALPAAALPVEAAPEAATFRPARAGALTISAPVAVSMGSTTPGGHLTVQMGTVTVTDTREPGAGPWTVTVSSTDYSRTTAPVVTISRSTMTYWSGPATATQGGGNFIPGQPTAAQQVSLNVPRTAFSRTTQSGVNNCSWIPTLNVSVPFAGVTTGVYRGVITHSVA</sequence>
<feature type="signal peptide" evidence="1">
    <location>
        <begin position="1"/>
        <end position="28"/>
    </location>
</feature>
<evidence type="ECO:0000256" key="1">
    <source>
        <dbReference type="SAM" id="SignalP"/>
    </source>
</evidence>
<gene>
    <name evidence="2" type="ORF">Mco01_74920</name>
</gene>
<name>A0ABQ4GBS6_9ACTN</name>
<accession>A0ABQ4GBS6</accession>
<evidence type="ECO:0000313" key="2">
    <source>
        <dbReference type="EMBL" id="GIH44492.1"/>
    </source>
</evidence>
<evidence type="ECO:0008006" key="4">
    <source>
        <dbReference type="Google" id="ProtNLM"/>
    </source>
</evidence>